<accession>A0A5C6ZV14</accession>
<name>A0A5C6ZV14_9FLAO</name>
<dbReference type="EMBL" id="VORY01000004">
    <property type="protein sequence ID" value="TXD94481.1"/>
    <property type="molecule type" value="Genomic_DNA"/>
</dbReference>
<comment type="caution">
    <text evidence="1">The sequence shown here is derived from an EMBL/GenBank/DDBJ whole genome shotgun (WGS) entry which is preliminary data.</text>
</comment>
<proteinExistence type="predicted"/>
<dbReference type="PROSITE" id="PS51257">
    <property type="entry name" value="PROKAR_LIPOPROTEIN"/>
    <property type="match status" value="1"/>
</dbReference>
<dbReference type="Proteomes" id="UP000321367">
    <property type="component" value="Unassembled WGS sequence"/>
</dbReference>
<gene>
    <name evidence="1" type="ORF">ES724_05575</name>
</gene>
<reference evidence="1 2" key="1">
    <citation type="submission" date="2019-08" db="EMBL/GenBank/DDBJ databases">
        <title>Genome sequence of Gillisia hiemivivida IC154 (type strain).</title>
        <authorList>
            <person name="Bowman J.P."/>
        </authorList>
    </citation>
    <scope>NUCLEOTIDE SEQUENCE [LARGE SCALE GENOMIC DNA]</scope>
    <source>
        <strain evidence="1 2">IC154</strain>
    </source>
</reference>
<evidence type="ECO:0000313" key="1">
    <source>
        <dbReference type="EMBL" id="TXD94481.1"/>
    </source>
</evidence>
<dbReference type="AlphaFoldDB" id="A0A5C6ZV14"/>
<dbReference type="RefSeq" id="WP_146930712.1">
    <property type="nucleotide sequence ID" value="NZ_CBCSHZ010000004.1"/>
</dbReference>
<evidence type="ECO:0008006" key="3">
    <source>
        <dbReference type="Google" id="ProtNLM"/>
    </source>
</evidence>
<sequence>MKKTLLLLLTSTIILSCGTTKQKSYPDYVLGINENIEKKIFDKDSLNIVTPNIEIYNRVNNISERKYDDREVIKTFVIKTLKSELNKAEHFELKLMSEDYLTVNKILEMITYHKFKNPEWIVKAPEEILISEKKYTILITMTARYGDTNNGVIYFCVINNYNKIIESVDRYEFNGSPLNNKQTKKRIQKAIARITNT</sequence>
<dbReference type="OrthoDB" id="1446393at2"/>
<evidence type="ECO:0000313" key="2">
    <source>
        <dbReference type="Proteomes" id="UP000321367"/>
    </source>
</evidence>
<protein>
    <recommendedName>
        <fullName evidence="3">Lipoprotein</fullName>
    </recommendedName>
</protein>
<organism evidence="1 2">
    <name type="scientific">Gillisia hiemivivida</name>
    <dbReference type="NCBI Taxonomy" id="291190"/>
    <lineage>
        <taxon>Bacteria</taxon>
        <taxon>Pseudomonadati</taxon>
        <taxon>Bacteroidota</taxon>
        <taxon>Flavobacteriia</taxon>
        <taxon>Flavobacteriales</taxon>
        <taxon>Flavobacteriaceae</taxon>
        <taxon>Gillisia</taxon>
    </lineage>
</organism>
<keyword evidence="2" id="KW-1185">Reference proteome</keyword>